<gene>
    <name evidence="7" type="ORF">RND81_07G123700</name>
</gene>
<dbReference type="GO" id="GO:0046983">
    <property type="term" value="F:protein dimerization activity"/>
    <property type="evidence" value="ECO:0007669"/>
    <property type="project" value="InterPro"/>
</dbReference>
<dbReference type="GO" id="GO:0005634">
    <property type="term" value="C:nucleus"/>
    <property type="evidence" value="ECO:0007669"/>
    <property type="project" value="UniProtKB-SubCell"/>
</dbReference>
<evidence type="ECO:0000313" key="8">
    <source>
        <dbReference type="Proteomes" id="UP001443914"/>
    </source>
</evidence>
<organism evidence="7 8">
    <name type="scientific">Saponaria officinalis</name>
    <name type="common">Common soapwort</name>
    <name type="synonym">Lychnis saponaria</name>
    <dbReference type="NCBI Taxonomy" id="3572"/>
    <lineage>
        <taxon>Eukaryota</taxon>
        <taxon>Viridiplantae</taxon>
        <taxon>Streptophyta</taxon>
        <taxon>Embryophyta</taxon>
        <taxon>Tracheophyta</taxon>
        <taxon>Spermatophyta</taxon>
        <taxon>Magnoliopsida</taxon>
        <taxon>eudicotyledons</taxon>
        <taxon>Gunneridae</taxon>
        <taxon>Pentapetalae</taxon>
        <taxon>Caryophyllales</taxon>
        <taxon>Caryophyllaceae</taxon>
        <taxon>Caryophylleae</taxon>
        <taxon>Saponaria</taxon>
    </lineage>
</organism>
<keyword evidence="2" id="KW-0805">Transcription regulation</keyword>
<dbReference type="Proteomes" id="UP001443914">
    <property type="component" value="Unassembled WGS sequence"/>
</dbReference>
<dbReference type="GO" id="GO:0000981">
    <property type="term" value="F:DNA-binding transcription factor activity, RNA polymerase II-specific"/>
    <property type="evidence" value="ECO:0007669"/>
    <property type="project" value="TreeGrafter"/>
</dbReference>
<sequence length="290" mass="33319">MAEVLMITSNECDHQKKRTSKGKQPIEIKYIENKNARLVTFTKRRNGLFKKIRDLCTKEPKFDSQAVVITFSQSGKLHSYGYPNRDVVIQRYINSLNNQDLFQTNNNNDNNNNWWDDPIDNLGLDEAERFKAKLEGLRNKVISRIDEISRCENFEFGGNDGNLGAQVSEFECIKMESIDAQEIIRPEFLSQEIIHPSSQEIIRQEFVSQEIIGGSMCNVDENYDFGGNDGNLGAQVSEFEFMEMESIDMQEIIRQESLSQEIIHPSQEIIHPKFVSPDAFLNFSSVKGFV</sequence>
<dbReference type="AlphaFoldDB" id="A0AAW1JPX0"/>
<dbReference type="PRINTS" id="PR00404">
    <property type="entry name" value="MADSDOMAIN"/>
</dbReference>
<dbReference type="InterPro" id="IPR036879">
    <property type="entry name" value="TF_MADSbox_sf"/>
</dbReference>
<evidence type="ECO:0000313" key="7">
    <source>
        <dbReference type="EMBL" id="KAK9706424.1"/>
    </source>
</evidence>
<name>A0AAW1JPX0_SAPOF</name>
<dbReference type="SUPFAM" id="SSF55455">
    <property type="entry name" value="SRF-like"/>
    <property type="match status" value="1"/>
</dbReference>
<evidence type="ECO:0000256" key="3">
    <source>
        <dbReference type="ARBA" id="ARBA00023125"/>
    </source>
</evidence>
<dbReference type="Gene3D" id="3.40.1810.10">
    <property type="entry name" value="Transcription factor, MADS-box"/>
    <property type="match status" value="1"/>
</dbReference>
<dbReference type="Pfam" id="PF00319">
    <property type="entry name" value="SRF-TF"/>
    <property type="match status" value="1"/>
</dbReference>
<dbReference type="PANTHER" id="PTHR11945">
    <property type="entry name" value="MADS BOX PROTEIN"/>
    <property type="match status" value="1"/>
</dbReference>
<feature type="domain" description="MADS-box" evidence="6">
    <location>
        <begin position="21"/>
        <end position="84"/>
    </location>
</feature>
<reference evidence="7" key="1">
    <citation type="submission" date="2024-03" db="EMBL/GenBank/DDBJ databases">
        <title>WGS assembly of Saponaria officinalis var. Norfolk2.</title>
        <authorList>
            <person name="Jenkins J."/>
            <person name="Shu S."/>
            <person name="Grimwood J."/>
            <person name="Barry K."/>
            <person name="Goodstein D."/>
            <person name="Schmutz J."/>
            <person name="Leebens-Mack J."/>
            <person name="Osbourn A."/>
        </authorList>
    </citation>
    <scope>NUCLEOTIDE SEQUENCE [LARGE SCALE GENOMIC DNA]</scope>
    <source>
        <strain evidence="7">JIC</strain>
    </source>
</reference>
<dbReference type="GO" id="GO:0000978">
    <property type="term" value="F:RNA polymerase II cis-regulatory region sequence-specific DNA binding"/>
    <property type="evidence" value="ECO:0007669"/>
    <property type="project" value="TreeGrafter"/>
</dbReference>
<keyword evidence="8" id="KW-1185">Reference proteome</keyword>
<comment type="subcellular location">
    <subcellularLocation>
        <location evidence="1">Nucleus</location>
    </subcellularLocation>
</comment>
<dbReference type="PANTHER" id="PTHR11945:SF629">
    <property type="entry name" value="OS02G0164450 PROTEIN"/>
    <property type="match status" value="1"/>
</dbReference>
<dbReference type="EMBL" id="JBDFQZ010000007">
    <property type="protein sequence ID" value="KAK9706424.1"/>
    <property type="molecule type" value="Genomic_DNA"/>
</dbReference>
<proteinExistence type="predicted"/>
<evidence type="ECO:0000256" key="1">
    <source>
        <dbReference type="ARBA" id="ARBA00004123"/>
    </source>
</evidence>
<protein>
    <recommendedName>
        <fullName evidence="6">MADS-box domain-containing protein</fullName>
    </recommendedName>
</protein>
<dbReference type="PROSITE" id="PS50066">
    <property type="entry name" value="MADS_BOX_2"/>
    <property type="match status" value="1"/>
</dbReference>
<keyword evidence="4" id="KW-0804">Transcription</keyword>
<dbReference type="SMART" id="SM00432">
    <property type="entry name" value="MADS"/>
    <property type="match status" value="1"/>
</dbReference>
<evidence type="ECO:0000256" key="4">
    <source>
        <dbReference type="ARBA" id="ARBA00023163"/>
    </source>
</evidence>
<comment type="caution">
    <text evidence="7">The sequence shown here is derived from an EMBL/GenBank/DDBJ whole genome shotgun (WGS) entry which is preliminary data.</text>
</comment>
<keyword evidence="5" id="KW-0539">Nucleus</keyword>
<evidence type="ECO:0000256" key="5">
    <source>
        <dbReference type="ARBA" id="ARBA00023242"/>
    </source>
</evidence>
<accession>A0AAW1JPX0</accession>
<evidence type="ECO:0000259" key="6">
    <source>
        <dbReference type="PROSITE" id="PS50066"/>
    </source>
</evidence>
<keyword evidence="3" id="KW-0238">DNA-binding</keyword>
<evidence type="ECO:0000256" key="2">
    <source>
        <dbReference type="ARBA" id="ARBA00023015"/>
    </source>
</evidence>
<dbReference type="InterPro" id="IPR002100">
    <property type="entry name" value="TF_MADSbox"/>
</dbReference>